<dbReference type="Proteomes" id="UP000356253">
    <property type="component" value="Unassembled WGS sequence"/>
</dbReference>
<protein>
    <submittedName>
        <fullName evidence="1">Uncharacterized protein</fullName>
    </submittedName>
</protein>
<name>A0AC61YDH3_9FLAO</name>
<reference evidence="1" key="1">
    <citation type="submission" date="2019-09" db="EMBL/GenBank/DDBJ databases">
        <authorList>
            <person name="Rodrigo-Torres L."/>
            <person name="Arahal R. D."/>
            <person name="Lucena T."/>
        </authorList>
    </citation>
    <scope>NUCLEOTIDE SEQUENCE</scope>
    <source>
        <strain evidence="1">ISS653</strain>
    </source>
</reference>
<comment type="caution">
    <text evidence="1">The sequence shown here is derived from an EMBL/GenBank/DDBJ whole genome shotgun (WGS) entry which is preliminary data.</text>
</comment>
<keyword evidence="2" id="KW-1185">Reference proteome</keyword>
<organism evidence="1 2">
    <name type="scientific">Mesonia oceanica</name>
    <dbReference type="NCBI Taxonomy" id="2687242"/>
    <lineage>
        <taxon>Bacteria</taxon>
        <taxon>Pseudomonadati</taxon>
        <taxon>Bacteroidota</taxon>
        <taxon>Flavobacteriia</taxon>
        <taxon>Flavobacteriales</taxon>
        <taxon>Flavobacteriaceae</taxon>
        <taxon>Mesonia</taxon>
    </lineage>
</organism>
<evidence type="ECO:0000313" key="2">
    <source>
        <dbReference type="Proteomes" id="UP000356253"/>
    </source>
</evidence>
<evidence type="ECO:0000313" key="1">
    <source>
        <dbReference type="EMBL" id="VVV02572.1"/>
    </source>
</evidence>
<proteinExistence type="predicted"/>
<sequence>MGQLDVENIAIGGYISRGHFTGTVNGTISGKVDAHRVISDTAVGSRTGVQQGNQDTGVERNIIVIVYRTSYIFGIEAARARTGIIGT</sequence>
<dbReference type="EMBL" id="CABVMM010000031">
    <property type="protein sequence ID" value="VVV02572.1"/>
    <property type="molecule type" value="Genomic_DNA"/>
</dbReference>
<gene>
    <name evidence="1" type="ORF">FVB9532_03879</name>
</gene>
<accession>A0AC61YDH3</accession>